<sequence>MLCTNVIAAMVQDIADIVVGLVCAVVVEGEDVITVREVDVALVVTVAEDVVVVVDQVFSHQ</sequence>
<dbReference type="Proteomes" id="UP001163104">
    <property type="component" value="Plasmid p1"/>
</dbReference>
<protein>
    <submittedName>
        <fullName evidence="1">Uncharacterized protein</fullName>
    </submittedName>
</protein>
<keyword evidence="1" id="KW-0614">Plasmid</keyword>
<name>A0AA46SMA7_CYTFI</name>
<geneLocation type="plasmid" evidence="1 2">
    <name>p1</name>
</geneLocation>
<accession>A0AA46SMA7</accession>
<dbReference type="EMBL" id="CP107028">
    <property type="protein sequence ID" value="UYG98064.1"/>
    <property type="molecule type" value="Genomic_DNA"/>
</dbReference>
<organism evidence="1 2">
    <name type="scientific">Cytobacillus firmus</name>
    <name type="common">Bacillus firmus</name>
    <dbReference type="NCBI Taxonomy" id="1399"/>
    <lineage>
        <taxon>Bacteria</taxon>
        <taxon>Bacillati</taxon>
        <taxon>Bacillota</taxon>
        <taxon>Bacilli</taxon>
        <taxon>Bacillales</taxon>
        <taxon>Bacillaceae</taxon>
        <taxon>Cytobacillus</taxon>
    </lineage>
</organism>
<reference evidence="1" key="1">
    <citation type="submission" date="2022-10" db="EMBL/GenBank/DDBJ databases">
        <title>Mechanism of multi-heavy metal repair in Cytobacillus Firmus M7.</title>
        <authorList>
            <person name="Li X."/>
            <person name="Yu C."/>
        </authorList>
    </citation>
    <scope>NUCLEOTIDE SEQUENCE</scope>
    <source>
        <strain evidence="1">M7</strain>
        <plasmid evidence="1">p1</plasmid>
    </source>
</reference>
<evidence type="ECO:0000313" key="1">
    <source>
        <dbReference type="EMBL" id="UYG98064.1"/>
    </source>
</evidence>
<dbReference type="AlphaFoldDB" id="A0AA46SMA7"/>
<dbReference type="RefSeq" id="WP_263600157.1">
    <property type="nucleotide sequence ID" value="NZ_CP107028.1"/>
</dbReference>
<evidence type="ECO:0000313" key="2">
    <source>
        <dbReference type="Proteomes" id="UP001163104"/>
    </source>
</evidence>
<gene>
    <name evidence="1" type="ORF">OD459_26640</name>
</gene>
<proteinExistence type="predicted"/>